<evidence type="ECO:0000313" key="2">
    <source>
        <dbReference type="EnsemblPlants" id="EMT00250"/>
    </source>
</evidence>
<feature type="compositionally biased region" description="Polar residues" evidence="1">
    <location>
        <begin position="135"/>
        <end position="144"/>
    </location>
</feature>
<evidence type="ECO:0000256" key="1">
    <source>
        <dbReference type="SAM" id="MobiDB-lite"/>
    </source>
</evidence>
<dbReference type="AlphaFoldDB" id="N1QRP0"/>
<name>N1QRP0_AEGTA</name>
<protein>
    <submittedName>
        <fullName evidence="2">Uncharacterized protein</fullName>
    </submittedName>
</protein>
<sequence>MAPPMVLLKRHVDFSHDEAEAVSAAVSIPSPCPWGASNKVKSDAVIEYLRALKARAVVASPPQLSSLRILPPPNSAPLLGLGSGRISSADKNLVALAPIRLRRWEPISSTTPGMAPSPSSPLSPLTTSIWPWGTSRPSSCATPP</sequence>
<accession>N1QRP0</accession>
<feature type="region of interest" description="Disordered" evidence="1">
    <location>
        <begin position="107"/>
        <end position="144"/>
    </location>
</feature>
<proteinExistence type="predicted"/>
<feature type="compositionally biased region" description="Low complexity" evidence="1">
    <location>
        <begin position="116"/>
        <end position="128"/>
    </location>
</feature>
<dbReference type="EnsemblPlants" id="EMT00250">
    <property type="protein sequence ID" value="EMT00250"/>
    <property type="gene ID" value="F775_01495"/>
</dbReference>
<reference evidence="2" key="1">
    <citation type="submission" date="2015-06" db="UniProtKB">
        <authorList>
            <consortium name="EnsemblPlants"/>
        </authorList>
    </citation>
    <scope>IDENTIFICATION</scope>
</reference>
<organism evidence="2">
    <name type="scientific">Aegilops tauschii</name>
    <name type="common">Tausch's goatgrass</name>
    <name type="synonym">Aegilops squarrosa</name>
    <dbReference type="NCBI Taxonomy" id="37682"/>
    <lineage>
        <taxon>Eukaryota</taxon>
        <taxon>Viridiplantae</taxon>
        <taxon>Streptophyta</taxon>
        <taxon>Embryophyta</taxon>
        <taxon>Tracheophyta</taxon>
        <taxon>Spermatophyta</taxon>
        <taxon>Magnoliopsida</taxon>
        <taxon>Liliopsida</taxon>
        <taxon>Poales</taxon>
        <taxon>Poaceae</taxon>
        <taxon>BOP clade</taxon>
        <taxon>Pooideae</taxon>
        <taxon>Triticodae</taxon>
        <taxon>Triticeae</taxon>
        <taxon>Triticinae</taxon>
        <taxon>Aegilops</taxon>
    </lineage>
</organism>